<protein>
    <recommendedName>
        <fullName evidence="8">Ubiquinone biosynthesis protein</fullName>
    </recommendedName>
</protein>
<evidence type="ECO:0000256" key="1">
    <source>
        <dbReference type="ARBA" id="ARBA00004173"/>
    </source>
</evidence>
<gene>
    <name evidence="11" type="ORF">BT93_L4770</name>
</gene>
<accession>A0A8T0CJG4</accession>
<proteinExistence type="inferred from homology"/>
<dbReference type="Pfam" id="PF08511">
    <property type="entry name" value="COQ9"/>
    <property type="match status" value="1"/>
</dbReference>
<dbReference type="Gramene" id="rna-gnl|WGS:JABURB|Cocit.L4770.1">
    <property type="protein sequence ID" value="cds-KAF7846246.1"/>
    <property type="gene ID" value="gene-BT93_L4770"/>
</dbReference>
<dbReference type="InterPro" id="IPR048674">
    <property type="entry name" value="COQ9_HTH"/>
</dbReference>
<organism evidence="11 12">
    <name type="scientific">Corymbia citriodora subsp. variegata</name>
    <dbReference type="NCBI Taxonomy" id="360336"/>
    <lineage>
        <taxon>Eukaryota</taxon>
        <taxon>Viridiplantae</taxon>
        <taxon>Streptophyta</taxon>
        <taxon>Embryophyta</taxon>
        <taxon>Tracheophyta</taxon>
        <taxon>Spermatophyta</taxon>
        <taxon>Magnoliopsida</taxon>
        <taxon>eudicotyledons</taxon>
        <taxon>Gunneridae</taxon>
        <taxon>Pentapetalae</taxon>
        <taxon>rosids</taxon>
        <taxon>malvids</taxon>
        <taxon>Myrtales</taxon>
        <taxon>Myrtaceae</taxon>
        <taxon>Myrtoideae</taxon>
        <taxon>Eucalypteae</taxon>
        <taxon>Corymbia</taxon>
    </lineage>
</organism>
<keyword evidence="5" id="KW-0809">Transit peptide</keyword>
<dbReference type="GO" id="GO:0006744">
    <property type="term" value="P:ubiquinone biosynthetic process"/>
    <property type="evidence" value="ECO:0007669"/>
    <property type="project" value="UniProtKB-UniRule"/>
</dbReference>
<dbReference type="Pfam" id="PF21392">
    <property type="entry name" value="COQ9_N"/>
    <property type="match status" value="1"/>
</dbReference>
<dbReference type="PANTHER" id="PTHR21427">
    <property type="entry name" value="UBIQUINONE BIOSYNTHESIS PROTEIN COQ9, MITOCHONDRIAL"/>
    <property type="match status" value="1"/>
</dbReference>
<comment type="caution">
    <text evidence="11">The sequence shown here is derived from an EMBL/GenBank/DDBJ whole genome shotgun (WGS) entry which is preliminary data.</text>
</comment>
<evidence type="ECO:0000256" key="8">
    <source>
        <dbReference type="RuleBase" id="RU366063"/>
    </source>
</evidence>
<evidence type="ECO:0000256" key="2">
    <source>
        <dbReference type="ARBA" id="ARBA00004749"/>
    </source>
</evidence>
<dbReference type="AlphaFoldDB" id="A0A8T0CJG4"/>
<evidence type="ECO:0000313" key="11">
    <source>
        <dbReference type="EMBL" id="KAF7846246.1"/>
    </source>
</evidence>
<dbReference type="OrthoDB" id="619536at2759"/>
<comment type="pathway">
    <text evidence="2 8">Cofactor biosynthesis; ubiquinone biosynthesis.</text>
</comment>
<keyword evidence="12" id="KW-1185">Reference proteome</keyword>
<evidence type="ECO:0000259" key="9">
    <source>
        <dbReference type="Pfam" id="PF08511"/>
    </source>
</evidence>
<sequence length="259" mass="28562">MAVPAMTRSSAPLRAFLQCPTNIRPLLCHNACLPQKRTYYSYEQDQPSPYPAAQSAILSSAISHVPTHGFTQDALRAGARDAGYLDASSNLFPRGEFEMVLYHLTTQRLALQSRIQFPSEQPVGAKVRALVLERLRANVDTGVLGRWQEALGLMSLAGNIPASVKELWLLSDEIWFLAGDKAVDGSWYSKRASLSGVYAAAEVFSTTDTSTEMKDTAEFLDRRLDEARVLGGAWRNVKEWGAFQGMAAVNLARSYGMRI</sequence>
<name>A0A8T0CJG4_CORYI</name>
<keyword evidence="7 8" id="KW-0496">Mitochondrion</keyword>
<dbReference type="PANTHER" id="PTHR21427:SF19">
    <property type="entry name" value="UBIQUINONE BIOSYNTHESIS PROTEIN COQ9, MITOCHONDRIAL"/>
    <property type="match status" value="1"/>
</dbReference>
<evidence type="ECO:0000313" key="12">
    <source>
        <dbReference type="Proteomes" id="UP000806378"/>
    </source>
</evidence>
<reference evidence="11" key="1">
    <citation type="submission" date="2020-05" db="EMBL/GenBank/DDBJ databases">
        <title>WGS assembly of Corymbia citriodora subspecies variegata.</title>
        <authorList>
            <person name="Barry K."/>
            <person name="Hundley H."/>
            <person name="Shu S."/>
            <person name="Jenkins J."/>
            <person name="Grimwood J."/>
            <person name="Baten A."/>
        </authorList>
    </citation>
    <scope>NUCLEOTIDE SEQUENCE</scope>
    <source>
        <strain evidence="11">CV2-018</strain>
    </source>
</reference>
<evidence type="ECO:0000256" key="3">
    <source>
        <dbReference type="ARBA" id="ARBA00010766"/>
    </source>
</evidence>
<dbReference type="NCBIfam" id="TIGR02396">
    <property type="entry name" value="diverge_rpsU"/>
    <property type="match status" value="1"/>
</dbReference>
<dbReference type="GO" id="GO:0008289">
    <property type="term" value="F:lipid binding"/>
    <property type="evidence" value="ECO:0007669"/>
    <property type="project" value="UniProtKB-UniRule"/>
</dbReference>
<evidence type="ECO:0000256" key="6">
    <source>
        <dbReference type="ARBA" id="ARBA00023121"/>
    </source>
</evidence>
<dbReference type="Gene3D" id="1.10.357.10">
    <property type="entry name" value="Tetracycline Repressor, domain 2"/>
    <property type="match status" value="1"/>
</dbReference>
<feature type="domain" description="COQ9 C-terminal" evidence="9">
    <location>
        <begin position="160"/>
        <end position="229"/>
    </location>
</feature>
<evidence type="ECO:0000256" key="5">
    <source>
        <dbReference type="ARBA" id="ARBA00022946"/>
    </source>
</evidence>
<evidence type="ECO:0000259" key="10">
    <source>
        <dbReference type="Pfam" id="PF21392"/>
    </source>
</evidence>
<dbReference type="Proteomes" id="UP000806378">
    <property type="component" value="Unassembled WGS sequence"/>
</dbReference>
<dbReference type="GO" id="GO:0005743">
    <property type="term" value="C:mitochondrial inner membrane"/>
    <property type="evidence" value="ECO:0007669"/>
    <property type="project" value="TreeGrafter"/>
</dbReference>
<keyword evidence="6 8" id="KW-0446">Lipid-binding</keyword>
<dbReference type="InterPro" id="IPR012762">
    <property type="entry name" value="Ubiq_biosynth_COQ9"/>
</dbReference>
<comment type="function">
    <text evidence="8">Membrane-associated protein that warps the membrane surface to access and bind aromatic isoprenes with high specificity, including ubiquinone (CoQ) isoprene intermediates and presents them directly to Coq7, therefore facilitating the Coq7-mediated hydroxylase step. Participates in the biosynthesis of coenzyme Q, also named ubiquinone, an essential lipid-soluble electron transporter for aerobic cellular respiration.</text>
</comment>
<dbReference type="InterPro" id="IPR013718">
    <property type="entry name" value="COQ9_C"/>
</dbReference>
<comment type="similarity">
    <text evidence="3 8">Belongs to the COQ9 family.</text>
</comment>
<keyword evidence="4 8" id="KW-0831">Ubiquinone biosynthesis</keyword>
<feature type="domain" description="Ubiquinone biosynthesis protein COQ9 HTH" evidence="10">
    <location>
        <begin position="54"/>
        <end position="79"/>
    </location>
</feature>
<evidence type="ECO:0000256" key="7">
    <source>
        <dbReference type="ARBA" id="ARBA00023128"/>
    </source>
</evidence>
<evidence type="ECO:0000256" key="4">
    <source>
        <dbReference type="ARBA" id="ARBA00022688"/>
    </source>
</evidence>
<comment type="subcellular location">
    <subcellularLocation>
        <location evidence="1 8">Mitochondrion</location>
    </subcellularLocation>
</comment>
<dbReference type="EMBL" id="MU094200">
    <property type="protein sequence ID" value="KAF7846246.1"/>
    <property type="molecule type" value="Genomic_DNA"/>
</dbReference>